<dbReference type="Pfam" id="PF00134">
    <property type="entry name" value="Cyclin_N"/>
    <property type="match status" value="1"/>
</dbReference>
<dbReference type="InterPro" id="IPR036915">
    <property type="entry name" value="Cyclin-like_sf"/>
</dbReference>
<dbReference type="InterPro" id="IPR006671">
    <property type="entry name" value="Cyclin_N"/>
</dbReference>
<dbReference type="AlphaFoldDB" id="A0A9N7RHW1"/>
<dbReference type="SUPFAM" id="SSF47954">
    <property type="entry name" value="Cyclin-like"/>
    <property type="match status" value="1"/>
</dbReference>
<keyword evidence="1" id="KW-0132">Cell division</keyword>
<protein>
    <submittedName>
        <fullName evidence="6">Cyclin-D1-1</fullName>
    </submittedName>
</protein>
<dbReference type="Proteomes" id="UP001153555">
    <property type="component" value="Unassembled WGS sequence"/>
</dbReference>
<keyword evidence="7" id="KW-1185">Reference proteome</keyword>
<dbReference type="PANTHER" id="PTHR10177">
    <property type="entry name" value="CYCLINS"/>
    <property type="match status" value="1"/>
</dbReference>
<evidence type="ECO:0000256" key="2">
    <source>
        <dbReference type="ARBA" id="ARBA00023127"/>
    </source>
</evidence>
<name>A0A9N7RHW1_STRHE</name>
<sequence length="315" mass="36352">MCNEVWLTSPNSNTYAQENDDHDAKSRVFCTKEDCEETFGMFLVKETMYLPERSYSELIRSSDTIRNARFKSVNWLITAHKRMNLWAATVFLAVNYLDRFISIARCRDWKSWMFDLLSVACLSIASKFNETNGHSLHDFQVDFVDTCFAPTLIQSMELTVLKTLAWRINSITPFSYIHILAQSVDDLTKRATELLLCVVLDHEFLEFKQCVVAMSAVRCALDQCVIKTSTKNVTFGHLETFIPQDQKDGMIECRRIMAKVIARDREILIRGKKSPATALKVDLYDFRNFSADDDSFLRTPEINVGSGKKRKREEE</sequence>
<dbReference type="GO" id="GO:0051301">
    <property type="term" value="P:cell division"/>
    <property type="evidence" value="ECO:0007669"/>
    <property type="project" value="UniProtKB-KW"/>
</dbReference>
<dbReference type="InterPro" id="IPR013763">
    <property type="entry name" value="Cyclin-like_dom"/>
</dbReference>
<dbReference type="InterPro" id="IPR048258">
    <property type="entry name" value="Cyclins_cyclin-box"/>
</dbReference>
<evidence type="ECO:0000313" key="6">
    <source>
        <dbReference type="EMBL" id="CAA0830520.1"/>
    </source>
</evidence>
<evidence type="ECO:0000313" key="7">
    <source>
        <dbReference type="Proteomes" id="UP001153555"/>
    </source>
</evidence>
<comment type="similarity">
    <text evidence="4">Belongs to the cyclin family.</text>
</comment>
<evidence type="ECO:0000256" key="4">
    <source>
        <dbReference type="RuleBase" id="RU000383"/>
    </source>
</evidence>
<gene>
    <name evidence="6" type="ORF">SHERM_25941</name>
</gene>
<dbReference type="InterPro" id="IPR039361">
    <property type="entry name" value="Cyclin"/>
</dbReference>
<comment type="caution">
    <text evidence="6">The sequence shown here is derived from an EMBL/GenBank/DDBJ whole genome shotgun (WGS) entry which is preliminary data.</text>
</comment>
<dbReference type="CDD" id="cd20544">
    <property type="entry name" value="CYCLIN_AtCycD-like_rpt2"/>
    <property type="match status" value="1"/>
</dbReference>
<keyword evidence="3" id="KW-0131">Cell cycle</keyword>
<accession>A0A9N7RHW1</accession>
<dbReference type="Pfam" id="PF02984">
    <property type="entry name" value="Cyclin_C"/>
    <property type="match status" value="1"/>
</dbReference>
<keyword evidence="2 4" id="KW-0195">Cyclin</keyword>
<reference evidence="6" key="1">
    <citation type="submission" date="2019-12" db="EMBL/GenBank/DDBJ databases">
        <authorList>
            <person name="Scholes J."/>
        </authorList>
    </citation>
    <scope>NUCLEOTIDE SEQUENCE</scope>
</reference>
<dbReference type="SMART" id="SM00385">
    <property type="entry name" value="CYCLIN"/>
    <property type="match status" value="1"/>
</dbReference>
<evidence type="ECO:0000256" key="3">
    <source>
        <dbReference type="ARBA" id="ARBA00023306"/>
    </source>
</evidence>
<evidence type="ECO:0000259" key="5">
    <source>
        <dbReference type="SMART" id="SM00385"/>
    </source>
</evidence>
<evidence type="ECO:0000256" key="1">
    <source>
        <dbReference type="ARBA" id="ARBA00022618"/>
    </source>
</evidence>
<organism evidence="6 7">
    <name type="scientific">Striga hermonthica</name>
    <name type="common">Purple witchweed</name>
    <name type="synonym">Buchnera hermonthica</name>
    <dbReference type="NCBI Taxonomy" id="68872"/>
    <lineage>
        <taxon>Eukaryota</taxon>
        <taxon>Viridiplantae</taxon>
        <taxon>Streptophyta</taxon>
        <taxon>Embryophyta</taxon>
        <taxon>Tracheophyta</taxon>
        <taxon>Spermatophyta</taxon>
        <taxon>Magnoliopsida</taxon>
        <taxon>eudicotyledons</taxon>
        <taxon>Gunneridae</taxon>
        <taxon>Pentapetalae</taxon>
        <taxon>asterids</taxon>
        <taxon>lamiids</taxon>
        <taxon>Lamiales</taxon>
        <taxon>Orobanchaceae</taxon>
        <taxon>Buchnereae</taxon>
        <taxon>Striga</taxon>
    </lineage>
</organism>
<dbReference type="PROSITE" id="PS00292">
    <property type="entry name" value="CYCLINS"/>
    <property type="match status" value="1"/>
</dbReference>
<dbReference type="Gene3D" id="1.10.472.10">
    <property type="entry name" value="Cyclin-like"/>
    <property type="match status" value="2"/>
</dbReference>
<dbReference type="InterPro" id="IPR004367">
    <property type="entry name" value="Cyclin_C-dom"/>
</dbReference>
<dbReference type="EMBL" id="CACSLK010027829">
    <property type="protein sequence ID" value="CAA0830520.1"/>
    <property type="molecule type" value="Genomic_DNA"/>
</dbReference>
<feature type="domain" description="Cyclin-like" evidence="5">
    <location>
        <begin position="74"/>
        <end position="162"/>
    </location>
</feature>
<proteinExistence type="inferred from homology"/>
<dbReference type="OrthoDB" id="62at2759"/>